<organism evidence="1 2">
    <name type="scientific">Hyalomma asiaticum</name>
    <name type="common">Tick</name>
    <dbReference type="NCBI Taxonomy" id="266040"/>
    <lineage>
        <taxon>Eukaryota</taxon>
        <taxon>Metazoa</taxon>
        <taxon>Ecdysozoa</taxon>
        <taxon>Arthropoda</taxon>
        <taxon>Chelicerata</taxon>
        <taxon>Arachnida</taxon>
        <taxon>Acari</taxon>
        <taxon>Parasitiformes</taxon>
        <taxon>Ixodida</taxon>
        <taxon>Ixodoidea</taxon>
        <taxon>Ixodidae</taxon>
        <taxon>Hyalomminae</taxon>
        <taxon>Hyalomma</taxon>
    </lineage>
</organism>
<comment type="caution">
    <text evidence="1">The sequence shown here is derived from an EMBL/GenBank/DDBJ whole genome shotgun (WGS) entry which is preliminary data.</text>
</comment>
<keyword evidence="2" id="KW-1185">Reference proteome</keyword>
<accession>A0ACB7T4Q9</accession>
<evidence type="ECO:0000313" key="2">
    <source>
        <dbReference type="Proteomes" id="UP000821845"/>
    </source>
</evidence>
<dbReference type="EMBL" id="CM023491">
    <property type="protein sequence ID" value="KAH6941933.1"/>
    <property type="molecule type" value="Genomic_DNA"/>
</dbReference>
<gene>
    <name evidence="1" type="ORF">HPB50_024449</name>
</gene>
<sequence>MELLVACSPPSPFTAILVQALRLVNRLFLETCPVVGSSTDAARRRWHRISRTVWCLVVTVGALLAVLALLLSQGRITPVGRQVCMSPSCQRYVRSLEASINPAVNPCDNFYDFVCAGWTPVAGGRSFMDDAKLAFQEHVMDLADNYIVPPRDQNALDKAALLYQSCNRESNHDLDSVVDILKDVGIPWPAVDDSTDPLDALFTLSFYWRCPVFFLVHVSDDHQRVPKLVIFRTFMGLELNQLHREQLSRDNVLRVCELYKLFSEANQGKTATHHMNYARSCETMARIQSTLMTKLYKSQRDRRRTYTSLEDFAANATPGISVDLWMRLISKHSSQHVPVTTGTPVEARDPYYVRTFAKILSETPKKDVLSFVGLTFVEVAGRFVSRELRELLNAVKSAGERERHALYCFHATETGFPGVLMASQRSQLYGESRVQKYWKTRSRDSGSEPMVHATMTTSYLKNLKHMPGDYWVKFNVCFGQQFENAESLDTSRDDSYAQQDSPDVPYVIIPDTYMLQRVFPHGVYESVNYASIGYLIARQLVAIRDNSRLLDADNRANHRLTVEEEARRNISIECLVESYYAQYNSTVSLTPKEAFAMYVAWASLRPLLTALRFSPGFPEWSTGFLLLVALLMIYVYKFSGYEVAKLLSWSQRDAPRAGLTFQYVTETAKKCRSTANRTSVLIGVVSSVRNFGSRAAIRDTWGGTAIKMGFVVVFLLGTTPDQDIQRKVFREQGVNGDIIQGDFADAYRNLTYKTVMLIRWARRKCSGVSFVLKIDDDMLLSVWDFAIVANSLRANERTMWGYLYSGFPYVPVRDVNSKWYVSKEEYGPDTYPDFLSGTGYLISGDVIPTLEELTHVQGFFPLEDIYLTAIVAERANVSRVGLSGFSINHVPYHQPCSTPRLVTSHEWSPDELRKAWRIAVSRLEVKMCVGLKNSQMGS</sequence>
<proteinExistence type="predicted"/>
<evidence type="ECO:0000313" key="1">
    <source>
        <dbReference type="EMBL" id="KAH6941933.1"/>
    </source>
</evidence>
<dbReference type="Proteomes" id="UP000821845">
    <property type="component" value="Chromosome 11"/>
</dbReference>
<name>A0ACB7T4Q9_HYAAI</name>
<reference evidence="1" key="1">
    <citation type="submission" date="2020-05" db="EMBL/GenBank/DDBJ databases">
        <title>Large-scale comparative analyses of tick genomes elucidate their genetic diversity and vector capacities.</title>
        <authorList>
            <person name="Jia N."/>
            <person name="Wang J."/>
            <person name="Shi W."/>
            <person name="Du L."/>
            <person name="Sun Y."/>
            <person name="Zhan W."/>
            <person name="Jiang J."/>
            <person name="Wang Q."/>
            <person name="Zhang B."/>
            <person name="Ji P."/>
            <person name="Sakyi L.B."/>
            <person name="Cui X."/>
            <person name="Yuan T."/>
            <person name="Jiang B."/>
            <person name="Yang W."/>
            <person name="Lam T.T.-Y."/>
            <person name="Chang Q."/>
            <person name="Ding S."/>
            <person name="Wang X."/>
            <person name="Zhu J."/>
            <person name="Ruan X."/>
            <person name="Zhao L."/>
            <person name="Wei J."/>
            <person name="Que T."/>
            <person name="Du C."/>
            <person name="Cheng J."/>
            <person name="Dai P."/>
            <person name="Han X."/>
            <person name="Huang E."/>
            <person name="Gao Y."/>
            <person name="Liu J."/>
            <person name="Shao H."/>
            <person name="Ye R."/>
            <person name="Li L."/>
            <person name="Wei W."/>
            <person name="Wang X."/>
            <person name="Wang C."/>
            <person name="Yang T."/>
            <person name="Huo Q."/>
            <person name="Li W."/>
            <person name="Guo W."/>
            <person name="Chen H."/>
            <person name="Zhou L."/>
            <person name="Ni X."/>
            <person name="Tian J."/>
            <person name="Zhou Y."/>
            <person name="Sheng Y."/>
            <person name="Liu T."/>
            <person name="Pan Y."/>
            <person name="Xia L."/>
            <person name="Li J."/>
            <person name="Zhao F."/>
            <person name="Cao W."/>
        </authorList>
    </citation>
    <scope>NUCLEOTIDE SEQUENCE</scope>
    <source>
        <strain evidence="1">Hyas-2018</strain>
    </source>
</reference>
<protein>
    <submittedName>
        <fullName evidence="1">Uncharacterized protein</fullName>
    </submittedName>
</protein>